<proteinExistence type="predicted"/>
<protein>
    <submittedName>
        <fullName evidence="2">DUF2799 domain-containing protein</fullName>
    </submittedName>
</protein>
<evidence type="ECO:0000256" key="1">
    <source>
        <dbReference type="SAM" id="Coils"/>
    </source>
</evidence>
<dbReference type="InterPro" id="IPR021242">
    <property type="entry name" value="DUF2799"/>
</dbReference>
<name>A0A545TWA8_9GAMM</name>
<dbReference type="PROSITE" id="PS51257">
    <property type="entry name" value="PROKAR_LIPOPROTEIN"/>
    <property type="match status" value="1"/>
</dbReference>
<dbReference type="AlphaFoldDB" id="A0A545TWA8"/>
<dbReference type="Pfam" id="PF10973">
    <property type="entry name" value="DUF2799"/>
    <property type="match status" value="1"/>
</dbReference>
<feature type="coiled-coil region" evidence="1">
    <location>
        <begin position="166"/>
        <end position="200"/>
    </location>
</feature>
<evidence type="ECO:0000313" key="3">
    <source>
        <dbReference type="Proteomes" id="UP000315439"/>
    </source>
</evidence>
<sequence length="206" mass="23678">MYRSFGVLITLIFVCLLAFLTGCATLNQSECQVANWEIIGLEDGSAGRPSSYVGQHRSACAEYGIVPDLDKYLLGHKKGLRQFCTYQNGFNLGNQGRSFSNVCPQELAGEFRRGFDRGYQFYGLRSEIGQLKSSIASHHDRLHHISTKIQRHEDTIIAGNTSVESRRRLLNEIEELRHEQDDIEHELPQLERRLFELEDQYERLNQ</sequence>
<dbReference type="Gene3D" id="1.10.287.1490">
    <property type="match status" value="1"/>
</dbReference>
<accession>A0A545TWA8</accession>
<keyword evidence="3" id="KW-1185">Reference proteome</keyword>
<comment type="caution">
    <text evidence="2">The sequence shown here is derived from an EMBL/GenBank/DDBJ whole genome shotgun (WGS) entry which is preliminary data.</text>
</comment>
<dbReference type="Proteomes" id="UP000315439">
    <property type="component" value="Unassembled WGS sequence"/>
</dbReference>
<dbReference type="RefSeq" id="WP_142935054.1">
    <property type="nucleotide sequence ID" value="NZ_ML660172.1"/>
</dbReference>
<organism evidence="2 3">
    <name type="scientific">Aliikangiella coralliicola</name>
    <dbReference type="NCBI Taxonomy" id="2592383"/>
    <lineage>
        <taxon>Bacteria</taxon>
        <taxon>Pseudomonadati</taxon>
        <taxon>Pseudomonadota</taxon>
        <taxon>Gammaproteobacteria</taxon>
        <taxon>Oceanospirillales</taxon>
        <taxon>Pleioneaceae</taxon>
        <taxon>Aliikangiella</taxon>
    </lineage>
</organism>
<dbReference type="OrthoDB" id="5917215at2"/>
<dbReference type="EMBL" id="VIKS01000016">
    <property type="protein sequence ID" value="TQV81508.1"/>
    <property type="molecule type" value="Genomic_DNA"/>
</dbReference>
<keyword evidence="1" id="KW-0175">Coiled coil</keyword>
<gene>
    <name evidence="2" type="ORF">FLL46_25505</name>
</gene>
<reference evidence="2 3" key="1">
    <citation type="submission" date="2019-07" db="EMBL/GenBank/DDBJ databases">
        <title>Draft genome for Aliikangiella sp. M105.</title>
        <authorList>
            <person name="Wang G."/>
        </authorList>
    </citation>
    <scope>NUCLEOTIDE SEQUENCE [LARGE SCALE GENOMIC DNA]</scope>
    <source>
        <strain evidence="2 3">M105</strain>
    </source>
</reference>
<evidence type="ECO:0000313" key="2">
    <source>
        <dbReference type="EMBL" id="TQV81508.1"/>
    </source>
</evidence>